<keyword evidence="2 5" id="KW-0863">Zinc-finger</keyword>
<dbReference type="PROSITE" id="PS51506">
    <property type="entry name" value="CBL_PTB"/>
    <property type="match status" value="1"/>
</dbReference>
<dbReference type="PROSITE" id="PS00518">
    <property type="entry name" value="ZF_RING_1"/>
    <property type="match status" value="1"/>
</dbReference>
<keyword evidence="6" id="KW-0833">Ubl conjugation pathway</keyword>
<dbReference type="SMART" id="SM00184">
    <property type="entry name" value="RING"/>
    <property type="match status" value="1"/>
</dbReference>
<comment type="catalytic activity">
    <reaction evidence="6">
        <text>S-ubiquitinyl-[E2 ubiquitin-conjugating enzyme]-L-cysteine + [acceptor protein]-L-lysine = [E2 ubiquitin-conjugating enzyme]-L-cysteine + N(6)-ubiquitinyl-[acceptor protein]-L-lysine.</text>
        <dbReference type="EC" id="2.3.2.27"/>
    </reaction>
</comment>
<comment type="domain">
    <text evidence="6">The N-terminus is composed of the phosphotyrosine binding (PTB) domain, a short linker region and the RING-type zinc finger. The PTB domain, which is also called TKB (tyrosine kinase binding) domain, is composed of three different subdomains: a four-helix bundle (4H), a calcium-binding EF hand and a divergent SH2 domain.</text>
</comment>
<dbReference type="Pfam" id="PF02262">
    <property type="entry name" value="Cbl_N"/>
    <property type="match status" value="1"/>
</dbReference>
<dbReference type="Gene3D" id="3.30.40.10">
    <property type="entry name" value="Zinc/RING finger domain, C3HC4 (zinc finger)"/>
    <property type="match status" value="1"/>
</dbReference>
<evidence type="ECO:0000313" key="11">
    <source>
        <dbReference type="Proteomes" id="UP001303046"/>
    </source>
</evidence>
<evidence type="ECO:0000256" key="4">
    <source>
        <dbReference type="ARBA" id="ARBA00022837"/>
    </source>
</evidence>
<feature type="compositionally biased region" description="Pro residues" evidence="7">
    <location>
        <begin position="588"/>
        <end position="598"/>
    </location>
</feature>
<evidence type="ECO:0000256" key="7">
    <source>
        <dbReference type="SAM" id="MobiDB-lite"/>
    </source>
</evidence>
<comment type="caution">
    <text evidence="10">The sequence shown here is derived from an EMBL/GenBank/DDBJ whole genome shotgun (WGS) entry which is preliminary data.</text>
</comment>
<dbReference type="InterPro" id="IPR003153">
    <property type="entry name" value="Adaptor_Cbl_N_hlx"/>
</dbReference>
<feature type="domain" description="RING-type" evidence="8">
    <location>
        <begin position="496"/>
        <end position="536"/>
    </location>
</feature>
<keyword evidence="11" id="KW-1185">Reference proteome</keyword>
<evidence type="ECO:0000313" key="10">
    <source>
        <dbReference type="EMBL" id="KAK6759877.1"/>
    </source>
</evidence>
<dbReference type="PROSITE" id="PS50089">
    <property type="entry name" value="ZF_RING_2"/>
    <property type="match status" value="1"/>
</dbReference>
<dbReference type="InterPro" id="IPR013083">
    <property type="entry name" value="Znf_RING/FYVE/PHD"/>
</dbReference>
<feature type="region of interest" description="Disordered" evidence="7">
    <location>
        <begin position="550"/>
        <end position="620"/>
    </location>
</feature>
<name>A0ABR1EB03_NECAM</name>
<sequence>MPVTNGAVWRRRKCINYEDISANPKENSSFKQLYQRTPVLAGCKSDFSFCLESILREYPVDSLHRRSHGLIGCVFLPVALLEKDTLTLASIDLLLHYSEYSVNRIGDGDGDVFDEVALSFASSYAVVNVVKMSTIASLLGRLQGMMQSSGVRYIHSNESFTPATSSLPLSNHDRRTLCKTFKLMDDVVKSCQNHRLNLKNSPPFILDILPDTYTQLVYIFTQNHVILRDNYYIQIFLENMQQKCKQVLKLFKTNAIFEEQSQERRTLTKLSLIFSHMLFELKAEFPDGTFIGDKFRITKREAEDFWNKNFHNRTCVPWSEFVVAIEKSQPNSKLKLSALKNTVDLTGNDHVSNFEFDVFTRLFYPWKTLLRNWQLLTTAHPGYVAFLTYDEVKKKLEKLVDKPGSYVFRLSCTRPGQWAIGYVAPDGKIFQTIPQNKSLIQALHEGGKEGFYLYPNGNPKDIDLSTVIEVPPADRVKVTSEQYDLYCEMGTTFELCKICDDNDKNVKIEPCGHLLCTPCLTSWQESEGGNTCPFCRYEIKGTNKVIIDRYRPSRRERQKDSLKPRKQPNISCDADASALSSPLMGLPIGPPPPLPPRPSATQAPERFSRSRDPSYVNVPALTPQSAVTPVDYVNSSALHDFI</sequence>
<dbReference type="CDD" id="cd09920">
    <property type="entry name" value="SH2_Cbl-b_TKB"/>
    <property type="match status" value="1"/>
</dbReference>
<gene>
    <name evidence="10" type="primary">Necator_chrX.g21605</name>
    <name evidence="10" type="ORF">RB195_021444</name>
</gene>
<reference evidence="10 11" key="1">
    <citation type="submission" date="2023-08" db="EMBL/GenBank/DDBJ databases">
        <title>A Necator americanus chromosomal reference genome.</title>
        <authorList>
            <person name="Ilik V."/>
            <person name="Petrzelkova K.J."/>
            <person name="Pardy F."/>
            <person name="Fuh T."/>
            <person name="Niatou-Singa F.S."/>
            <person name="Gouil Q."/>
            <person name="Baker L."/>
            <person name="Ritchie M.E."/>
            <person name="Jex A.R."/>
            <person name="Gazzola D."/>
            <person name="Li H."/>
            <person name="Toshio Fujiwara R."/>
            <person name="Zhan B."/>
            <person name="Aroian R.V."/>
            <person name="Pafco B."/>
            <person name="Schwarz E.M."/>
        </authorList>
    </citation>
    <scope>NUCLEOTIDE SEQUENCE [LARGE SCALE GENOMIC DNA]</scope>
    <source>
        <strain evidence="10 11">Aroian</strain>
        <tissue evidence="10">Whole animal</tissue>
    </source>
</reference>
<dbReference type="Gene3D" id="1.10.238.10">
    <property type="entry name" value="EF-hand"/>
    <property type="match status" value="1"/>
</dbReference>
<dbReference type="InterPro" id="IPR014742">
    <property type="entry name" value="Adaptor_Cbl_SH2-like"/>
</dbReference>
<proteinExistence type="predicted"/>
<dbReference type="Proteomes" id="UP001303046">
    <property type="component" value="Unassembled WGS sequence"/>
</dbReference>
<keyword evidence="1 6" id="KW-0479">Metal-binding</keyword>
<dbReference type="InterPro" id="IPR014741">
    <property type="entry name" value="Adaptor_Cbl_EF_hand-like"/>
</dbReference>
<dbReference type="SUPFAM" id="SSF47668">
    <property type="entry name" value="N-terminal domain of cbl (N-cbl)"/>
    <property type="match status" value="1"/>
</dbReference>
<dbReference type="Pfam" id="PF13920">
    <property type="entry name" value="zf-C3HC4_3"/>
    <property type="match status" value="1"/>
</dbReference>
<evidence type="ECO:0000259" key="8">
    <source>
        <dbReference type="PROSITE" id="PS50089"/>
    </source>
</evidence>
<evidence type="ECO:0000256" key="3">
    <source>
        <dbReference type="ARBA" id="ARBA00022833"/>
    </source>
</evidence>
<dbReference type="InterPro" id="IPR036860">
    <property type="entry name" value="SH2_dom_sf"/>
</dbReference>
<keyword evidence="4 6" id="KW-0106">Calcium</keyword>
<evidence type="ECO:0000256" key="1">
    <source>
        <dbReference type="ARBA" id="ARBA00022723"/>
    </source>
</evidence>
<dbReference type="EC" id="2.3.2.27" evidence="6"/>
<comment type="function">
    <text evidence="6">E3 ubiquitin-protein ligase which accepts ubiquitin from specific E2 ubiquitin-conjugating enzymes, and transfers it to substrates, generally promoting their degradation by the proteasome.</text>
</comment>
<feature type="compositionally biased region" description="Basic and acidic residues" evidence="7">
    <location>
        <begin position="550"/>
        <end position="563"/>
    </location>
</feature>
<comment type="pathway">
    <text evidence="6">Protein modification; protein ubiquitination.</text>
</comment>
<dbReference type="SUPFAM" id="SSF47473">
    <property type="entry name" value="EF-hand"/>
    <property type="match status" value="1"/>
</dbReference>
<dbReference type="InterPro" id="IPR024162">
    <property type="entry name" value="Adaptor_Cbl"/>
</dbReference>
<dbReference type="InterPro" id="IPR011992">
    <property type="entry name" value="EF-hand-dom_pair"/>
</dbReference>
<dbReference type="SUPFAM" id="SSF55550">
    <property type="entry name" value="SH2 domain"/>
    <property type="match status" value="1"/>
</dbReference>
<dbReference type="Gene3D" id="3.30.505.10">
    <property type="entry name" value="SH2 domain"/>
    <property type="match status" value="1"/>
</dbReference>
<dbReference type="Pfam" id="PF02761">
    <property type="entry name" value="Cbl_N2"/>
    <property type="match status" value="1"/>
</dbReference>
<dbReference type="InterPro" id="IPR036537">
    <property type="entry name" value="Adaptor_Cbl_N_dom_sf"/>
</dbReference>
<dbReference type="PANTHER" id="PTHR23007">
    <property type="entry name" value="CBL"/>
    <property type="match status" value="1"/>
</dbReference>
<dbReference type="EMBL" id="JAVFWL010000006">
    <property type="protein sequence ID" value="KAK6759877.1"/>
    <property type="molecule type" value="Genomic_DNA"/>
</dbReference>
<accession>A0ABR1EB03</accession>
<keyword evidence="6" id="KW-0808">Transferase</keyword>
<evidence type="ECO:0000256" key="2">
    <source>
        <dbReference type="ARBA" id="ARBA00022771"/>
    </source>
</evidence>
<protein>
    <recommendedName>
        <fullName evidence="6">E3 ubiquitin-protein ligase CBL</fullName>
        <ecNumber evidence="6">2.3.2.27</ecNumber>
    </recommendedName>
</protein>
<evidence type="ECO:0000256" key="6">
    <source>
        <dbReference type="RuleBase" id="RU367001"/>
    </source>
</evidence>
<evidence type="ECO:0000259" key="9">
    <source>
        <dbReference type="PROSITE" id="PS51506"/>
    </source>
</evidence>
<dbReference type="Gene3D" id="1.20.930.20">
    <property type="entry name" value="Adaptor protein Cbl, N-terminal domain"/>
    <property type="match status" value="1"/>
</dbReference>
<dbReference type="InterPro" id="IPR001841">
    <property type="entry name" value="Znf_RING"/>
</dbReference>
<evidence type="ECO:0000256" key="5">
    <source>
        <dbReference type="PROSITE-ProRule" id="PRU00175"/>
    </source>
</evidence>
<dbReference type="PANTHER" id="PTHR23007:SF11">
    <property type="entry name" value="E3 UBIQUITIN-PROTEIN LIGASE CBL"/>
    <property type="match status" value="1"/>
</dbReference>
<organism evidence="10 11">
    <name type="scientific">Necator americanus</name>
    <name type="common">Human hookworm</name>
    <dbReference type="NCBI Taxonomy" id="51031"/>
    <lineage>
        <taxon>Eukaryota</taxon>
        <taxon>Metazoa</taxon>
        <taxon>Ecdysozoa</taxon>
        <taxon>Nematoda</taxon>
        <taxon>Chromadorea</taxon>
        <taxon>Rhabditida</taxon>
        <taxon>Rhabditina</taxon>
        <taxon>Rhabditomorpha</taxon>
        <taxon>Strongyloidea</taxon>
        <taxon>Ancylostomatidae</taxon>
        <taxon>Bunostominae</taxon>
        <taxon>Necator</taxon>
    </lineage>
</organism>
<keyword evidence="3 6" id="KW-0862">Zinc</keyword>
<dbReference type="Pfam" id="PF02762">
    <property type="entry name" value="Cbl_N3"/>
    <property type="match status" value="1"/>
</dbReference>
<dbReference type="InterPro" id="IPR017907">
    <property type="entry name" value="Znf_RING_CS"/>
</dbReference>
<dbReference type="SUPFAM" id="SSF57850">
    <property type="entry name" value="RING/U-box"/>
    <property type="match status" value="1"/>
</dbReference>
<feature type="domain" description="Cbl-PTB" evidence="9">
    <location>
        <begin position="167"/>
        <end position="466"/>
    </location>
</feature>
<dbReference type="InterPro" id="IPR024159">
    <property type="entry name" value="Cbl_PTB"/>
</dbReference>